<protein>
    <submittedName>
        <fullName evidence="3">Uncharacterized protein</fullName>
    </submittedName>
</protein>
<feature type="compositionally biased region" description="Basic and acidic residues" evidence="2">
    <location>
        <begin position="38"/>
        <end position="57"/>
    </location>
</feature>
<dbReference type="HOGENOM" id="CLU_2815726_0_0_1"/>
<dbReference type="InParanoid" id="D6WE68"/>
<evidence type="ECO:0000256" key="2">
    <source>
        <dbReference type="SAM" id="MobiDB-lite"/>
    </source>
</evidence>
<reference evidence="3 4" key="1">
    <citation type="journal article" date="2008" name="Nature">
        <title>The genome of the model beetle and pest Tribolium castaneum.</title>
        <authorList>
            <consortium name="Tribolium Genome Sequencing Consortium"/>
            <person name="Richards S."/>
            <person name="Gibbs R.A."/>
            <person name="Weinstock G.M."/>
            <person name="Brown S.J."/>
            <person name="Denell R."/>
            <person name="Beeman R.W."/>
            <person name="Gibbs R."/>
            <person name="Beeman R.W."/>
            <person name="Brown S.J."/>
            <person name="Bucher G."/>
            <person name="Friedrich M."/>
            <person name="Grimmelikhuijzen C.J."/>
            <person name="Klingler M."/>
            <person name="Lorenzen M."/>
            <person name="Richards S."/>
            <person name="Roth S."/>
            <person name="Schroder R."/>
            <person name="Tautz D."/>
            <person name="Zdobnov E.M."/>
            <person name="Muzny D."/>
            <person name="Gibbs R.A."/>
            <person name="Weinstock G.M."/>
            <person name="Attaway T."/>
            <person name="Bell S."/>
            <person name="Buhay C.J."/>
            <person name="Chandrabose M.N."/>
            <person name="Chavez D."/>
            <person name="Clerk-Blankenburg K.P."/>
            <person name="Cree A."/>
            <person name="Dao M."/>
            <person name="Davis C."/>
            <person name="Chacko J."/>
            <person name="Dinh H."/>
            <person name="Dugan-Rocha S."/>
            <person name="Fowler G."/>
            <person name="Garner T.T."/>
            <person name="Garnes J."/>
            <person name="Gnirke A."/>
            <person name="Hawes A."/>
            <person name="Hernandez J."/>
            <person name="Hines S."/>
            <person name="Holder M."/>
            <person name="Hume J."/>
            <person name="Jhangiani S.N."/>
            <person name="Joshi V."/>
            <person name="Khan Z.M."/>
            <person name="Jackson L."/>
            <person name="Kovar C."/>
            <person name="Kowis A."/>
            <person name="Lee S."/>
            <person name="Lewis L.R."/>
            <person name="Margolis J."/>
            <person name="Morgan M."/>
            <person name="Nazareth L.V."/>
            <person name="Nguyen N."/>
            <person name="Okwuonu G."/>
            <person name="Parker D."/>
            <person name="Richards S."/>
            <person name="Ruiz S.J."/>
            <person name="Santibanez J."/>
            <person name="Savard J."/>
            <person name="Scherer S.E."/>
            <person name="Schneider B."/>
            <person name="Sodergren E."/>
            <person name="Tautz D."/>
            <person name="Vattahil S."/>
            <person name="Villasana D."/>
            <person name="White C.S."/>
            <person name="Wright R."/>
            <person name="Park Y."/>
            <person name="Beeman R.W."/>
            <person name="Lord J."/>
            <person name="Oppert B."/>
            <person name="Lorenzen M."/>
            <person name="Brown S."/>
            <person name="Wang L."/>
            <person name="Savard J."/>
            <person name="Tautz D."/>
            <person name="Richards S."/>
            <person name="Weinstock G."/>
            <person name="Gibbs R.A."/>
            <person name="Liu Y."/>
            <person name="Worley K."/>
            <person name="Weinstock G."/>
            <person name="Elsik C.G."/>
            <person name="Reese J.T."/>
            <person name="Elhaik E."/>
            <person name="Landan G."/>
            <person name="Graur D."/>
            <person name="Arensburger P."/>
            <person name="Atkinson P."/>
            <person name="Beeman R.W."/>
            <person name="Beidler J."/>
            <person name="Brown S.J."/>
            <person name="Demuth J.P."/>
            <person name="Drury D.W."/>
            <person name="Du Y.Z."/>
            <person name="Fujiwara H."/>
            <person name="Lorenzen M."/>
            <person name="Maselli V."/>
            <person name="Osanai M."/>
            <person name="Park Y."/>
            <person name="Robertson H.M."/>
            <person name="Tu Z."/>
            <person name="Wang J.J."/>
            <person name="Wang S."/>
            <person name="Richards S."/>
            <person name="Song H."/>
            <person name="Zhang L."/>
            <person name="Sodergren E."/>
            <person name="Werner D."/>
            <person name="Stanke M."/>
            <person name="Morgenstern B."/>
            <person name="Solovyev V."/>
            <person name="Kosarev P."/>
            <person name="Brown G."/>
            <person name="Chen H.C."/>
            <person name="Ermolaeva O."/>
            <person name="Hlavina W."/>
            <person name="Kapustin Y."/>
            <person name="Kiryutin B."/>
            <person name="Kitts P."/>
            <person name="Maglott D."/>
            <person name="Pruitt K."/>
            <person name="Sapojnikov V."/>
            <person name="Souvorov A."/>
            <person name="Mackey A.J."/>
            <person name="Waterhouse R.M."/>
            <person name="Wyder S."/>
            <person name="Zdobnov E.M."/>
            <person name="Zdobnov E.M."/>
            <person name="Wyder S."/>
            <person name="Kriventseva E.V."/>
            <person name="Kadowaki T."/>
            <person name="Bork P."/>
            <person name="Aranda M."/>
            <person name="Bao R."/>
            <person name="Beermann A."/>
            <person name="Berns N."/>
            <person name="Bolognesi R."/>
            <person name="Bonneton F."/>
            <person name="Bopp D."/>
            <person name="Brown S.J."/>
            <person name="Bucher G."/>
            <person name="Butts T."/>
            <person name="Chaumot A."/>
            <person name="Denell R.E."/>
            <person name="Ferrier D.E."/>
            <person name="Friedrich M."/>
            <person name="Gordon C.M."/>
            <person name="Jindra M."/>
            <person name="Klingler M."/>
            <person name="Lan Q."/>
            <person name="Lattorff H.M."/>
            <person name="Laudet V."/>
            <person name="von Levetsow C."/>
            <person name="Liu Z."/>
            <person name="Lutz R."/>
            <person name="Lynch J.A."/>
            <person name="da Fonseca R.N."/>
            <person name="Posnien N."/>
            <person name="Reuter R."/>
            <person name="Roth S."/>
            <person name="Savard J."/>
            <person name="Schinko J.B."/>
            <person name="Schmitt C."/>
            <person name="Schoppmeier M."/>
            <person name="Schroder R."/>
            <person name="Shippy T.D."/>
            <person name="Simonnet F."/>
            <person name="Marques-Souza H."/>
            <person name="Tautz D."/>
            <person name="Tomoyasu Y."/>
            <person name="Trauner J."/>
            <person name="Van der Zee M."/>
            <person name="Vervoort M."/>
            <person name="Wittkopp N."/>
            <person name="Wimmer E.A."/>
            <person name="Yang X."/>
            <person name="Jones A.K."/>
            <person name="Sattelle D.B."/>
            <person name="Ebert P.R."/>
            <person name="Nelson D."/>
            <person name="Scott J.G."/>
            <person name="Beeman R.W."/>
            <person name="Muthukrishnan S."/>
            <person name="Kramer K.J."/>
            <person name="Arakane Y."/>
            <person name="Beeman R.W."/>
            <person name="Zhu Q."/>
            <person name="Hogenkamp D."/>
            <person name="Dixit R."/>
            <person name="Oppert B."/>
            <person name="Jiang H."/>
            <person name="Zou Z."/>
            <person name="Marshall J."/>
            <person name="Elpidina E."/>
            <person name="Vinokurov K."/>
            <person name="Oppert C."/>
            <person name="Zou Z."/>
            <person name="Evans J."/>
            <person name="Lu Z."/>
            <person name="Zhao P."/>
            <person name="Sumathipala N."/>
            <person name="Altincicek B."/>
            <person name="Vilcinskas A."/>
            <person name="Williams M."/>
            <person name="Hultmark D."/>
            <person name="Hetru C."/>
            <person name="Jiang H."/>
            <person name="Grimmelikhuijzen C.J."/>
            <person name="Hauser F."/>
            <person name="Cazzamali G."/>
            <person name="Williamson M."/>
            <person name="Park Y."/>
            <person name="Li B."/>
            <person name="Tanaka Y."/>
            <person name="Predel R."/>
            <person name="Neupert S."/>
            <person name="Schachtner J."/>
            <person name="Verleyen P."/>
            <person name="Raible F."/>
            <person name="Bork P."/>
            <person name="Friedrich M."/>
            <person name="Walden K.K."/>
            <person name="Robertson H.M."/>
            <person name="Angeli S."/>
            <person name="Foret S."/>
            <person name="Bucher G."/>
            <person name="Schuetz S."/>
            <person name="Maleszka R."/>
            <person name="Wimmer E.A."/>
            <person name="Beeman R.W."/>
            <person name="Lorenzen M."/>
            <person name="Tomoyasu Y."/>
            <person name="Miller S.C."/>
            <person name="Grossmann D."/>
            <person name="Bucher G."/>
        </authorList>
    </citation>
    <scope>NUCLEOTIDE SEQUENCE [LARGE SCALE GENOMIC DNA]</scope>
    <source>
        <strain evidence="3 4">Georgia GA2</strain>
    </source>
</reference>
<reference evidence="3 4" key="2">
    <citation type="journal article" date="2010" name="Nucleic Acids Res.">
        <title>BeetleBase in 2010: revisions to provide comprehensive genomic information for Tribolium castaneum.</title>
        <authorList>
            <person name="Kim H.S."/>
            <person name="Murphy T."/>
            <person name="Xia J."/>
            <person name="Caragea D."/>
            <person name="Park Y."/>
            <person name="Beeman R.W."/>
            <person name="Lorenzen M.D."/>
            <person name="Butcher S."/>
            <person name="Manak J.R."/>
            <person name="Brown S.J."/>
        </authorList>
    </citation>
    <scope>GENOME REANNOTATION</scope>
    <source>
        <strain evidence="3 4">Georgia GA2</strain>
    </source>
</reference>
<dbReference type="AlphaFoldDB" id="D6WE68"/>
<keyword evidence="1" id="KW-0175">Coiled coil</keyword>
<gene>
    <name evidence="3" type="primary">AUGUSTUS-3.0.2_10494</name>
    <name evidence="3" type="ORF">TcasGA2_TC010494</name>
</gene>
<feature type="region of interest" description="Disordered" evidence="2">
    <location>
        <begin position="38"/>
        <end position="67"/>
    </location>
</feature>
<feature type="coiled-coil region" evidence="1">
    <location>
        <begin position="9"/>
        <end position="36"/>
    </location>
</feature>
<proteinExistence type="predicted"/>
<dbReference type="EMBL" id="KQ971324">
    <property type="protein sequence ID" value="EFA01171.1"/>
    <property type="molecule type" value="Genomic_DNA"/>
</dbReference>
<evidence type="ECO:0000256" key="1">
    <source>
        <dbReference type="SAM" id="Coils"/>
    </source>
</evidence>
<evidence type="ECO:0000313" key="3">
    <source>
        <dbReference type="EMBL" id="EFA01171.1"/>
    </source>
</evidence>
<organism evidence="3 4">
    <name type="scientific">Tribolium castaneum</name>
    <name type="common">Red flour beetle</name>
    <dbReference type="NCBI Taxonomy" id="7070"/>
    <lineage>
        <taxon>Eukaryota</taxon>
        <taxon>Metazoa</taxon>
        <taxon>Ecdysozoa</taxon>
        <taxon>Arthropoda</taxon>
        <taxon>Hexapoda</taxon>
        <taxon>Insecta</taxon>
        <taxon>Pterygota</taxon>
        <taxon>Neoptera</taxon>
        <taxon>Endopterygota</taxon>
        <taxon>Coleoptera</taxon>
        <taxon>Polyphaga</taxon>
        <taxon>Cucujiformia</taxon>
        <taxon>Tenebrionidae</taxon>
        <taxon>Tenebrionidae incertae sedis</taxon>
        <taxon>Tribolium</taxon>
    </lineage>
</organism>
<evidence type="ECO:0000313" key="4">
    <source>
        <dbReference type="Proteomes" id="UP000007266"/>
    </source>
</evidence>
<keyword evidence="4" id="KW-1185">Reference proteome</keyword>
<sequence>MLYVSGIINKDSEVNNEDLNENEQSAKRNIKKTVKVEPETDHFVSSEKVKNEIDSPVKHKKKKNADG</sequence>
<name>D6WE68_TRICA</name>
<feature type="compositionally biased region" description="Basic residues" evidence="2">
    <location>
        <begin position="58"/>
        <end position="67"/>
    </location>
</feature>
<dbReference type="Proteomes" id="UP000007266">
    <property type="component" value="Linkage group 3"/>
</dbReference>
<accession>D6WE68</accession>